<dbReference type="Proteomes" id="UP001153269">
    <property type="component" value="Unassembled WGS sequence"/>
</dbReference>
<dbReference type="AlphaFoldDB" id="A0A9N7V2X4"/>
<protein>
    <submittedName>
        <fullName evidence="2">Uncharacterized protein</fullName>
    </submittedName>
</protein>
<feature type="region of interest" description="Disordered" evidence="1">
    <location>
        <begin position="69"/>
        <end position="89"/>
    </location>
</feature>
<dbReference type="EMBL" id="CADEAL010002713">
    <property type="protein sequence ID" value="CAB1441812.1"/>
    <property type="molecule type" value="Genomic_DNA"/>
</dbReference>
<gene>
    <name evidence="2" type="ORF">PLEPLA_LOCUS29539</name>
</gene>
<organism evidence="2 3">
    <name type="scientific">Pleuronectes platessa</name>
    <name type="common">European plaice</name>
    <dbReference type="NCBI Taxonomy" id="8262"/>
    <lineage>
        <taxon>Eukaryota</taxon>
        <taxon>Metazoa</taxon>
        <taxon>Chordata</taxon>
        <taxon>Craniata</taxon>
        <taxon>Vertebrata</taxon>
        <taxon>Euteleostomi</taxon>
        <taxon>Actinopterygii</taxon>
        <taxon>Neopterygii</taxon>
        <taxon>Teleostei</taxon>
        <taxon>Neoteleostei</taxon>
        <taxon>Acanthomorphata</taxon>
        <taxon>Carangaria</taxon>
        <taxon>Pleuronectiformes</taxon>
        <taxon>Pleuronectoidei</taxon>
        <taxon>Pleuronectidae</taxon>
        <taxon>Pleuronectes</taxon>
    </lineage>
</organism>
<evidence type="ECO:0000313" key="2">
    <source>
        <dbReference type="EMBL" id="CAB1441812.1"/>
    </source>
</evidence>
<accession>A0A9N7V2X4</accession>
<sequence>MKGHMEVCKRDMKGRQEVRPDSLRQSVDACQPPSRSVSRFDGWTLRLGVALHSEHTRIVFVPETFPLPDRGPRELGYEPHGSVTHRDKVNHTVIPPYSLGLCSYDGKKSNMEEIKGKPDTIACCLPPCKPEQPP</sequence>
<evidence type="ECO:0000313" key="3">
    <source>
        <dbReference type="Proteomes" id="UP001153269"/>
    </source>
</evidence>
<keyword evidence="3" id="KW-1185">Reference proteome</keyword>
<reference evidence="2" key="1">
    <citation type="submission" date="2020-03" db="EMBL/GenBank/DDBJ databases">
        <authorList>
            <person name="Weist P."/>
        </authorList>
    </citation>
    <scope>NUCLEOTIDE SEQUENCE</scope>
</reference>
<proteinExistence type="predicted"/>
<comment type="caution">
    <text evidence="2">The sequence shown here is derived from an EMBL/GenBank/DDBJ whole genome shotgun (WGS) entry which is preliminary data.</text>
</comment>
<feature type="region of interest" description="Disordered" evidence="1">
    <location>
        <begin position="1"/>
        <end position="31"/>
    </location>
</feature>
<feature type="compositionally biased region" description="Basic and acidic residues" evidence="1">
    <location>
        <begin position="1"/>
        <end position="22"/>
    </location>
</feature>
<name>A0A9N7V2X4_PLEPL</name>
<evidence type="ECO:0000256" key="1">
    <source>
        <dbReference type="SAM" id="MobiDB-lite"/>
    </source>
</evidence>